<dbReference type="InterPro" id="IPR020846">
    <property type="entry name" value="MFS_dom"/>
</dbReference>
<feature type="transmembrane region" description="Helical" evidence="8">
    <location>
        <begin position="108"/>
        <end position="130"/>
    </location>
</feature>
<dbReference type="GO" id="GO:0005886">
    <property type="term" value="C:plasma membrane"/>
    <property type="evidence" value="ECO:0007669"/>
    <property type="project" value="UniProtKB-SubCell"/>
</dbReference>
<feature type="transmembrane region" description="Helical" evidence="8">
    <location>
        <begin position="251"/>
        <end position="273"/>
    </location>
</feature>
<dbReference type="InterPro" id="IPR005828">
    <property type="entry name" value="MFS_sugar_transport-like"/>
</dbReference>
<dbReference type="InterPro" id="IPR050549">
    <property type="entry name" value="MFS_Trehalose_Transporter"/>
</dbReference>
<dbReference type="OrthoDB" id="4142200at2759"/>
<feature type="transmembrane region" description="Helical" evidence="8">
    <location>
        <begin position="7"/>
        <end position="27"/>
    </location>
</feature>
<keyword evidence="2" id="KW-1003">Cell membrane</keyword>
<feature type="transmembrane region" description="Helical" evidence="8">
    <location>
        <begin position="417"/>
        <end position="436"/>
    </location>
</feature>
<dbReference type="InterPro" id="IPR005829">
    <property type="entry name" value="Sugar_transporter_CS"/>
</dbReference>
<feature type="transmembrane region" description="Helical" evidence="8">
    <location>
        <begin position="288"/>
        <end position="308"/>
    </location>
</feature>
<comment type="similarity">
    <text evidence="7">Belongs to the major facilitator superfamily. Sugar transporter (TC 2.A.1.1) family. Trehalose transporter subfamily.</text>
</comment>
<evidence type="ECO:0000256" key="8">
    <source>
        <dbReference type="SAM" id="Phobius"/>
    </source>
</evidence>
<organism evidence="10">
    <name type="scientific">Diabrotica virgifera virgifera</name>
    <name type="common">western corn rootworm</name>
    <dbReference type="NCBI Taxonomy" id="50390"/>
    <lineage>
        <taxon>Eukaryota</taxon>
        <taxon>Metazoa</taxon>
        <taxon>Ecdysozoa</taxon>
        <taxon>Arthropoda</taxon>
        <taxon>Hexapoda</taxon>
        <taxon>Insecta</taxon>
        <taxon>Pterygota</taxon>
        <taxon>Neoptera</taxon>
        <taxon>Endopterygota</taxon>
        <taxon>Coleoptera</taxon>
        <taxon>Polyphaga</taxon>
        <taxon>Cucujiformia</taxon>
        <taxon>Chrysomeloidea</taxon>
        <taxon>Chrysomelidae</taxon>
        <taxon>Galerucinae</taxon>
        <taxon>Diabroticina</taxon>
        <taxon>Diabroticites</taxon>
        <taxon>Diabrotica</taxon>
    </lineage>
</organism>
<sequence>MKVFESSILVVLIVDLLATTGDLTLSWTSPIYPKLYSNSTAINPLSRKITRNEDAWLGSLLNFGAIIGPIPFGYISQCYGRKIGLLAIAVPHIMSFFIFAFAESIQLFYVARFIGGVALGGGYCLYVIYIAEIAKDSNRGKMSLTISIFCAIGNFLPFVIGPFTSIFVFNVSLVCIPITFLILFSLVAPESPYYLVGVKKDKEAEKSLMYLRSTDRNGVAEELNYIKSFVRMDDQGRLSDIFKNKTLRKSFLICLILIASQDLSGFCAITYHLQTIFEATGTILQPEFSAIIVGVAMLISSFIAPCVVDKVGRKPLILISCIGMFIALNLLAAFFYLHDRHISTKSIYWLPILSLMLYIVFFNVGICTVPWVLMSELFPNNMKQMTTAIAGSFGWITSFIVTKSFHDMNTTIGRCGTFWFFSSMCLMCALVSALYLPETKGKSFSQIQKMLSASTEIS</sequence>
<dbReference type="KEGG" id="dvv:114339228"/>
<evidence type="ECO:0000256" key="5">
    <source>
        <dbReference type="ARBA" id="ARBA00023136"/>
    </source>
</evidence>
<dbReference type="InterPro" id="IPR036259">
    <property type="entry name" value="MFS_trans_sf"/>
</dbReference>
<keyword evidence="5 8" id="KW-0472">Membrane</keyword>
<keyword evidence="6" id="KW-0325">Glycoprotein</keyword>
<dbReference type="InParanoid" id="A0A6P7G950"/>
<gene>
    <name evidence="10" type="primary">LOC114339228</name>
</gene>
<reference evidence="10" key="1">
    <citation type="submission" date="2025-08" db="UniProtKB">
        <authorList>
            <consortium name="RefSeq"/>
        </authorList>
    </citation>
    <scope>IDENTIFICATION</scope>
    <source>
        <tissue evidence="10">Whole insect</tissue>
    </source>
</reference>
<evidence type="ECO:0000256" key="6">
    <source>
        <dbReference type="ARBA" id="ARBA00023180"/>
    </source>
</evidence>
<comment type="subcellular location">
    <subcellularLocation>
        <location evidence="1">Cell membrane</location>
        <topology evidence="1">Multi-pass membrane protein</topology>
    </subcellularLocation>
</comment>
<dbReference type="AlphaFoldDB" id="A0A6P7G950"/>
<dbReference type="GO" id="GO:0022857">
    <property type="term" value="F:transmembrane transporter activity"/>
    <property type="evidence" value="ECO:0007669"/>
    <property type="project" value="InterPro"/>
</dbReference>
<dbReference type="PROSITE" id="PS00217">
    <property type="entry name" value="SUGAR_TRANSPORT_2"/>
    <property type="match status" value="1"/>
</dbReference>
<dbReference type="Pfam" id="PF00083">
    <property type="entry name" value="Sugar_tr"/>
    <property type="match status" value="1"/>
</dbReference>
<evidence type="ECO:0000259" key="9">
    <source>
        <dbReference type="PROSITE" id="PS50850"/>
    </source>
</evidence>
<evidence type="ECO:0000256" key="4">
    <source>
        <dbReference type="ARBA" id="ARBA00022989"/>
    </source>
</evidence>
<dbReference type="RefSeq" id="XP_028145649.1">
    <property type="nucleotide sequence ID" value="XM_028289848.1"/>
</dbReference>
<dbReference type="SUPFAM" id="SSF103473">
    <property type="entry name" value="MFS general substrate transporter"/>
    <property type="match status" value="1"/>
</dbReference>
<keyword evidence="3 8" id="KW-0812">Transmembrane</keyword>
<feature type="domain" description="Major facilitator superfamily (MFS) profile" evidence="9">
    <location>
        <begin position="8"/>
        <end position="440"/>
    </location>
</feature>
<feature type="transmembrane region" description="Helical" evidence="8">
    <location>
        <begin position="348"/>
        <end position="373"/>
    </location>
</feature>
<dbReference type="PANTHER" id="PTHR48021:SF47">
    <property type="entry name" value="GH17672P"/>
    <property type="match status" value="1"/>
</dbReference>
<feature type="transmembrane region" description="Helical" evidence="8">
    <location>
        <begin position="315"/>
        <end position="336"/>
    </location>
</feature>
<proteinExistence type="inferred from homology"/>
<accession>A0A6P7G950</accession>
<feature type="transmembrane region" description="Helical" evidence="8">
    <location>
        <begin position="55"/>
        <end position="76"/>
    </location>
</feature>
<evidence type="ECO:0000313" key="10">
    <source>
        <dbReference type="RefSeq" id="XP_028145649.1"/>
    </source>
</evidence>
<feature type="transmembrane region" description="Helical" evidence="8">
    <location>
        <begin position="142"/>
        <end position="160"/>
    </location>
</feature>
<dbReference type="Gene3D" id="1.20.1250.20">
    <property type="entry name" value="MFS general substrate transporter like domains"/>
    <property type="match status" value="1"/>
</dbReference>
<feature type="transmembrane region" description="Helical" evidence="8">
    <location>
        <begin position="83"/>
        <end position="102"/>
    </location>
</feature>
<dbReference type="FunFam" id="1.20.1250.20:FF:000055">
    <property type="entry name" value="Facilitated trehalose transporter Tret1-2 homolog"/>
    <property type="match status" value="1"/>
</dbReference>
<dbReference type="PRINTS" id="PR00171">
    <property type="entry name" value="SUGRTRNSPORT"/>
</dbReference>
<protein>
    <submittedName>
        <fullName evidence="10">Facilitated trehalose transporter Tret1-like</fullName>
    </submittedName>
</protein>
<dbReference type="PROSITE" id="PS50850">
    <property type="entry name" value="MFS"/>
    <property type="match status" value="1"/>
</dbReference>
<dbReference type="PANTHER" id="PTHR48021">
    <property type="match status" value="1"/>
</dbReference>
<evidence type="ECO:0000256" key="1">
    <source>
        <dbReference type="ARBA" id="ARBA00004651"/>
    </source>
</evidence>
<dbReference type="InterPro" id="IPR003663">
    <property type="entry name" value="Sugar/inositol_transpt"/>
</dbReference>
<name>A0A6P7G950_DIAVI</name>
<keyword evidence="4 8" id="KW-1133">Transmembrane helix</keyword>
<evidence type="ECO:0000256" key="3">
    <source>
        <dbReference type="ARBA" id="ARBA00022692"/>
    </source>
</evidence>
<evidence type="ECO:0000256" key="2">
    <source>
        <dbReference type="ARBA" id="ARBA00022475"/>
    </source>
</evidence>
<feature type="transmembrane region" description="Helical" evidence="8">
    <location>
        <begin position="166"/>
        <end position="187"/>
    </location>
</feature>
<evidence type="ECO:0000256" key="7">
    <source>
        <dbReference type="ARBA" id="ARBA00024348"/>
    </source>
</evidence>